<dbReference type="PANTHER" id="PTHR38074:SF1">
    <property type="entry name" value="ALTERED INHERITANCE OF MITOCHONDRIA PROTEIN 24, MITOCHONDRIAL"/>
    <property type="match status" value="1"/>
</dbReference>
<evidence type="ECO:0000313" key="2">
    <source>
        <dbReference type="Proteomes" id="UP000186940"/>
    </source>
</evidence>
<evidence type="ECO:0000313" key="1">
    <source>
        <dbReference type="EMBL" id="OFV68185.1"/>
    </source>
</evidence>
<dbReference type="Gene3D" id="3.60.160.10">
    <property type="entry name" value="Mitochondrial biogenesis AIM24"/>
    <property type="match status" value="1"/>
</dbReference>
<dbReference type="InterPro" id="IPR002838">
    <property type="entry name" value="AIM24"/>
</dbReference>
<comment type="caution">
    <text evidence="1">The sequence shown here is derived from an EMBL/GenBank/DDBJ whole genome shotgun (WGS) entry which is preliminary data.</text>
</comment>
<organism evidence="1 2">
    <name type="scientific">Candidatus Syntropharchaeum caldarium</name>
    <dbReference type="NCBI Taxonomy" id="1838285"/>
    <lineage>
        <taxon>Archaea</taxon>
        <taxon>Methanobacteriati</taxon>
        <taxon>Methanobacteriota</taxon>
        <taxon>Stenosarchaea group</taxon>
        <taxon>Methanomicrobia</taxon>
        <taxon>Methanosarcinales</taxon>
        <taxon>ANME-2 cluster</taxon>
        <taxon>Candidatus Syntropharchaeum</taxon>
    </lineage>
</organism>
<reference evidence="1" key="1">
    <citation type="submission" date="2016-05" db="EMBL/GenBank/DDBJ databases">
        <title>Microbial consortia oxidize butane by reversing methanogenesis.</title>
        <authorList>
            <person name="Laso-Perez R."/>
            <person name="Richter M."/>
            <person name="Wegener G."/>
            <person name="Musat F."/>
        </authorList>
    </citation>
    <scope>NUCLEOTIDE SEQUENCE [LARGE SCALE GENOMIC DNA]</scope>
    <source>
        <strain evidence="1">BOX2</strain>
    </source>
</reference>
<dbReference type="InterPro" id="IPR036983">
    <property type="entry name" value="AIM24_sf"/>
</dbReference>
<dbReference type="PANTHER" id="PTHR38074">
    <property type="entry name" value="ALTERED INHERITANCE OF MITOCHONDRIA PROTEIN 24, MITOCHONDRIAL"/>
    <property type="match status" value="1"/>
</dbReference>
<dbReference type="InterPro" id="IPR016031">
    <property type="entry name" value="Trp_RNA-bd_attenuator-like_dom"/>
</dbReference>
<dbReference type="Pfam" id="PF01987">
    <property type="entry name" value="AIM24"/>
    <property type="match status" value="1"/>
</dbReference>
<dbReference type="EMBL" id="LYOS01000002">
    <property type="protein sequence ID" value="OFV68185.1"/>
    <property type="molecule type" value="Genomic_DNA"/>
</dbReference>
<proteinExistence type="predicted"/>
<keyword evidence="2" id="KW-1185">Reference proteome</keyword>
<dbReference type="SUPFAM" id="SSF51219">
    <property type="entry name" value="TRAP-like"/>
    <property type="match status" value="1"/>
</dbReference>
<dbReference type="STRING" id="1838285.SCAL_000825"/>
<accession>A0A1F2PAU3</accession>
<dbReference type="PATRIC" id="fig|1838285.3.peg.834"/>
<dbReference type="AlphaFoldDB" id="A0A1F2PAU3"/>
<name>A0A1F2PAU3_9EURY</name>
<sequence length="231" mass="25267">MSKFSIEEFVRATSERDRGGGPFELENDRTLEIQLDGKVWIKMGSMIAYNGSIKFTREGVLEHGLGKMLKKAVTGEGTMLTKAEGKGNLYLADSGKKISVIDLQSESITVNGNDLLAFQESIKWDITMMKKVTGMLAGGIFNVRLEGEGMIAITTHYDPVTLIVKPGEPVFTDPNATVAWSSNLAPDLKADISLKTLVGRTSGETIQMKFDGDGFVVIQPFEEIYYMPATA</sequence>
<gene>
    <name evidence="1" type="ORF">SCAL_000825</name>
</gene>
<dbReference type="Proteomes" id="UP000186940">
    <property type="component" value="Unassembled WGS sequence"/>
</dbReference>
<protein>
    <submittedName>
        <fullName evidence="1">Protein containing DUF124</fullName>
    </submittedName>
</protein>